<evidence type="ECO:0000313" key="2">
    <source>
        <dbReference type="Proteomes" id="UP000032309"/>
    </source>
</evidence>
<gene>
    <name evidence="1" type="ORF">BROSI_A2854</name>
</gene>
<evidence type="ECO:0000313" key="1">
    <source>
        <dbReference type="EMBL" id="GAN34318.1"/>
    </source>
</evidence>
<comment type="caution">
    <text evidence="1">The sequence shown here is derived from an EMBL/GenBank/DDBJ whole genome shotgun (WGS) entry which is preliminary data.</text>
</comment>
<name>A0ABQ0K068_9BACT</name>
<sequence length="132" mass="15008">MKPERHIQTFLERFGPHTQEYSYYKTLLDILVALNPPRTKVFGFGCMMMLEFTTIRLHDGREIGGDEDVMGSVGDIAEAVAILFASIERDPLWWKSRYPSELSDPQVQKAATELTSKLDQLDMVKQVVSDLG</sequence>
<protein>
    <submittedName>
        <fullName evidence="1">Uncharacterized protein</fullName>
    </submittedName>
</protein>
<dbReference type="Proteomes" id="UP000032309">
    <property type="component" value="Unassembled WGS sequence"/>
</dbReference>
<dbReference type="EMBL" id="BAFN01000001">
    <property type="protein sequence ID" value="GAN34318.1"/>
    <property type="molecule type" value="Genomic_DNA"/>
</dbReference>
<organism evidence="1 2">
    <name type="scientific">Candidatus Brocadia sinica JPN1</name>
    <dbReference type="NCBI Taxonomy" id="1197129"/>
    <lineage>
        <taxon>Bacteria</taxon>
        <taxon>Pseudomonadati</taxon>
        <taxon>Planctomycetota</taxon>
        <taxon>Candidatus Brocadiia</taxon>
        <taxon>Candidatus Brocadiales</taxon>
        <taxon>Candidatus Brocadiaceae</taxon>
        <taxon>Candidatus Brocadia</taxon>
    </lineage>
</organism>
<reference evidence="2" key="1">
    <citation type="journal article" date="2015" name="Genome Announc.">
        <title>Draft Genome Sequence of an Anaerobic Ammonium-Oxidizing Bacterium, "Candidatus Brocadia sinica".</title>
        <authorList>
            <person name="Oshiki M."/>
            <person name="Shinyako-Hata K."/>
            <person name="Satoh H."/>
            <person name="Okabe S."/>
        </authorList>
    </citation>
    <scope>NUCLEOTIDE SEQUENCE [LARGE SCALE GENOMIC DNA]</scope>
    <source>
        <strain evidence="2">JPN1</strain>
    </source>
</reference>
<dbReference type="RefSeq" id="WP_052564346.1">
    <property type="nucleotide sequence ID" value="NZ_BAFN01000001.1"/>
</dbReference>
<proteinExistence type="predicted"/>
<accession>A0ABQ0K068</accession>
<keyword evidence="2" id="KW-1185">Reference proteome</keyword>